<accession>A0A6S7FZY1</accession>
<proteinExistence type="predicted"/>
<name>A0A6S7FZY1_PARCT</name>
<organism evidence="1 2">
    <name type="scientific">Paramuricea clavata</name>
    <name type="common">Red gorgonian</name>
    <name type="synonym">Violescent sea-whip</name>
    <dbReference type="NCBI Taxonomy" id="317549"/>
    <lineage>
        <taxon>Eukaryota</taxon>
        <taxon>Metazoa</taxon>
        <taxon>Cnidaria</taxon>
        <taxon>Anthozoa</taxon>
        <taxon>Octocorallia</taxon>
        <taxon>Malacalcyonacea</taxon>
        <taxon>Plexauridae</taxon>
        <taxon>Paramuricea</taxon>
    </lineage>
</organism>
<comment type="caution">
    <text evidence="1">The sequence shown here is derived from an EMBL/GenBank/DDBJ whole genome shotgun (WGS) entry which is preliminary data.</text>
</comment>
<evidence type="ECO:0000313" key="2">
    <source>
        <dbReference type="Proteomes" id="UP001152795"/>
    </source>
</evidence>
<dbReference type="Proteomes" id="UP001152795">
    <property type="component" value="Unassembled WGS sequence"/>
</dbReference>
<sequence length="154" mass="18270">MTEIQFVPISYYRAMEKNTPGPNAQRMWWCFSTASAKMVDETLTLVENDAFNNYATVIAYNIKYSDKQFTDTKYVTALQRSYKPISKMQLYDDFICRHYPTKRGIDIFKIWHPSRREISATEIDNDIEDSKQTLDGFVSRNMLWDLKHGEYEIY</sequence>
<evidence type="ECO:0000313" key="1">
    <source>
        <dbReference type="EMBL" id="CAB3981396.1"/>
    </source>
</evidence>
<reference evidence="1" key="1">
    <citation type="submission" date="2020-04" db="EMBL/GenBank/DDBJ databases">
        <authorList>
            <person name="Alioto T."/>
            <person name="Alioto T."/>
            <person name="Gomez Garrido J."/>
        </authorList>
    </citation>
    <scope>NUCLEOTIDE SEQUENCE</scope>
    <source>
        <strain evidence="1">A484AB</strain>
    </source>
</reference>
<keyword evidence="2" id="KW-1185">Reference proteome</keyword>
<dbReference type="EMBL" id="CACRXK020000384">
    <property type="protein sequence ID" value="CAB3981396.1"/>
    <property type="molecule type" value="Genomic_DNA"/>
</dbReference>
<protein>
    <submittedName>
        <fullName evidence="1">Uncharacterized protein</fullName>
    </submittedName>
</protein>
<gene>
    <name evidence="1" type="ORF">PACLA_8A075091</name>
</gene>
<dbReference type="AlphaFoldDB" id="A0A6S7FZY1"/>